<dbReference type="Proteomes" id="UP000326678">
    <property type="component" value="Chromosome Gxm1"/>
</dbReference>
<evidence type="ECO:0000313" key="2">
    <source>
        <dbReference type="EMBL" id="QFS45432.1"/>
    </source>
</evidence>
<feature type="region of interest" description="Disordered" evidence="1">
    <location>
        <begin position="1"/>
        <end position="25"/>
    </location>
</feature>
<keyword evidence="3" id="KW-1185">Reference proteome</keyword>
<protein>
    <submittedName>
        <fullName evidence="2">Uncharacterized protein</fullName>
    </submittedName>
</protein>
<organism evidence="2 3">
    <name type="scientific">Nostoc sphaeroides CCNUC1</name>
    <dbReference type="NCBI Taxonomy" id="2653204"/>
    <lineage>
        <taxon>Bacteria</taxon>
        <taxon>Bacillati</taxon>
        <taxon>Cyanobacteriota</taxon>
        <taxon>Cyanophyceae</taxon>
        <taxon>Nostocales</taxon>
        <taxon>Nostocaceae</taxon>
        <taxon>Nostoc</taxon>
    </lineage>
</organism>
<dbReference type="EMBL" id="CP045226">
    <property type="protein sequence ID" value="QFS45432.1"/>
    <property type="molecule type" value="Genomic_DNA"/>
</dbReference>
<accession>A0A5P8VYD4</accession>
<reference evidence="2 3" key="1">
    <citation type="submission" date="2019-10" db="EMBL/GenBank/DDBJ databases">
        <title>Genomic and transcriptomic insights into the perfect genentic adaptation of a filamentous nitrogen-fixing cyanobacterium to rice fields.</title>
        <authorList>
            <person name="Chen Z."/>
        </authorList>
    </citation>
    <scope>NUCLEOTIDE SEQUENCE [LARGE SCALE GENOMIC DNA]</scope>
    <source>
        <strain evidence="2">CCNUC1</strain>
    </source>
</reference>
<proteinExistence type="predicted"/>
<dbReference type="AlphaFoldDB" id="A0A5P8VYD4"/>
<gene>
    <name evidence="2" type="ORF">GXM_02909</name>
</gene>
<sequence>MTGDWGLNSSQYPIPDTQSPIPLNGGREFYTSFGGDWFS</sequence>
<evidence type="ECO:0000313" key="3">
    <source>
        <dbReference type="Proteomes" id="UP000326678"/>
    </source>
</evidence>
<dbReference type="KEGG" id="nsh:GXM_02909"/>
<name>A0A5P8VYD4_9NOSO</name>
<feature type="compositionally biased region" description="Polar residues" evidence="1">
    <location>
        <begin position="7"/>
        <end position="21"/>
    </location>
</feature>
<evidence type="ECO:0000256" key="1">
    <source>
        <dbReference type="SAM" id="MobiDB-lite"/>
    </source>
</evidence>